<dbReference type="EMBL" id="FPBV01000001">
    <property type="protein sequence ID" value="SFU33300.1"/>
    <property type="molecule type" value="Genomic_DNA"/>
</dbReference>
<dbReference type="GO" id="GO:0005524">
    <property type="term" value="F:ATP binding"/>
    <property type="evidence" value="ECO:0007669"/>
    <property type="project" value="InterPro"/>
</dbReference>
<keyword evidence="4" id="KW-0862">Zinc</keyword>
<evidence type="ECO:0000256" key="4">
    <source>
        <dbReference type="ARBA" id="ARBA00022833"/>
    </source>
</evidence>
<dbReference type="RefSeq" id="WP_074948624.1">
    <property type="nucleotide sequence ID" value="NZ_FPBV01000001.1"/>
</dbReference>
<dbReference type="Pfam" id="PF07973">
    <property type="entry name" value="tRNA_SAD"/>
    <property type="match status" value="1"/>
</dbReference>
<sequence length="409" mass="44629">MSLAEKRLYYHDSYCTRFTGVVTSCREAEGRWLVRLDQTAFYPTSGGQPHDTGRLGDARVLDVFVENGEVVHATDRPLPEGEAVEGEIDWVRRHDFMQQHCGQHVLSASFEQLYGMDTVGFHLGAEWVTVDLDAEPTWDQVAEAERLANQVVWEDRPVYARFVTKEELAALPLRRAPKVNEDVRVVTIEGFDHNPCGGTHPHRTGEIGLIKVVKTERMRGGTRLTFVCGKRALRVVQARFEAVNELARRLSVSVEDLPAAVEKLSQEAQGAQKRMRVLQDQWLDLRAEALVRRAAPEGGDVQGGPWICDAVEDVDTADALRGLAQRVTGREGGATVCALAADTGERVSLVVVSRDPRVDAGTVVRAALAAHAGRGGGNAKQGQGSAPLVPGTDASTVCETVRRVLASLA</sequence>
<dbReference type="InterPro" id="IPR012947">
    <property type="entry name" value="tRNA_SAD"/>
</dbReference>
<dbReference type="Pfam" id="PF01411">
    <property type="entry name" value="tRNA-synt_2c"/>
    <property type="match status" value="1"/>
</dbReference>
<evidence type="ECO:0000313" key="7">
    <source>
        <dbReference type="Proteomes" id="UP000183508"/>
    </source>
</evidence>
<name>A0A1I7FAS1_9BACL</name>
<dbReference type="SUPFAM" id="SSF50447">
    <property type="entry name" value="Translation proteins"/>
    <property type="match status" value="1"/>
</dbReference>
<dbReference type="InterPro" id="IPR009000">
    <property type="entry name" value="Transl_B-barrel_sf"/>
</dbReference>
<dbReference type="InterPro" id="IPR051335">
    <property type="entry name" value="Alanyl-tRNA_Editing_Enzymes"/>
</dbReference>
<keyword evidence="6" id="KW-0436">Ligase</keyword>
<dbReference type="PANTHER" id="PTHR43462:SF1">
    <property type="entry name" value="ALANYL-TRNA EDITING PROTEIN AARSD1"/>
    <property type="match status" value="1"/>
</dbReference>
<evidence type="ECO:0000256" key="1">
    <source>
        <dbReference type="ARBA" id="ARBA00001947"/>
    </source>
</evidence>
<dbReference type="PANTHER" id="PTHR43462">
    <property type="entry name" value="ALANYL-TRNA EDITING PROTEIN"/>
    <property type="match status" value="1"/>
</dbReference>
<dbReference type="PROSITE" id="PS50860">
    <property type="entry name" value="AA_TRNA_LIGASE_II_ALA"/>
    <property type="match status" value="1"/>
</dbReference>
<dbReference type="SMART" id="SM00863">
    <property type="entry name" value="tRNA_SAD"/>
    <property type="match status" value="1"/>
</dbReference>
<gene>
    <name evidence="6" type="ORF">SAMN05421543_101151</name>
</gene>
<feature type="domain" description="Alanyl-transfer RNA synthetases family profile" evidence="5">
    <location>
        <begin position="1"/>
        <end position="238"/>
    </location>
</feature>
<evidence type="ECO:0000256" key="2">
    <source>
        <dbReference type="ARBA" id="ARBA00004496"/>
    </source>
</evidence>
<accession>A0A1I7FAS1</accession>
<evidence type="ECO:0000313" key="6">
    <source>
        <dbReference type="EMBL" id="SFU33300.1"/>
    </source>
</evidence>
<dbReference type="InterPro" id="IPR018165">
    <property type="entry name" value="Ala-tRNA-synth_IIc_core"/>
</dbReference>
<keyword evidence="6" id="KW-0030">Aminoacyl-tRNA synthetase</keyword>
<dbReference type="OrthoDB" id="9812949at2"/>
<dbReference type="GO" id="GO:0002161">
    <property type="term" value="F:aminoacyl-tRNA deacylase activity"/>
    <property type="evidence" value="ECO:0007669"/>
    <property type="project" value="UniProtKB-ARBA"/>
</dbReference>
<dbReference type="Gene3D" id="3.10.310.40">
    <property type="match status" value="1"/>
</dbReference>
<dbReference type="GO" id="GO:0003676">
    <property type="term" value="F:nucleic acid binding"/>
    <property type="evidence" value="ECO:0007669"/>
    <property type="project" value="InterPro"/>
</dbReference>
<dbReference type="AlphaFoldDB" id="A0A1I7FAS1"/>
<dbReference type="InterPro" id="IPR018164">
    <property type="entry name" value="Ala-tRNA-synth_IIc_N"/>
</dbReference>
<organism evidence="6 7">
    <name type="scientific">Alicyclobacillus macrosporangiidus</name>
    <dbReference type="NCBI Taxonomy" id="392015"/>
    <lineage>
        <taxon>Bacteria</taxon>
        <taxon>Bacillati</taxon>
        <taxon>Bacillota</taxon>
        <taxon>Bacilli</taxon>
        <taxon>Bacillales</taxon>
        <taxon>Alicyclobacillaceae</taxon>
        <taxon>Alicyclobacillus</taxon>
    </lineage>
</organism>
<keyword evidence="7" id="KW-1185">Reference proteome</keyword>
<dbReference type="Proteomes" id="UP000183508">
    <property type="component" value="Unassembled WGS sequence"/>
</dbReference>
<comment type="subcellular location">
    <subcellularLocation>
        <location evidence="2">Cytoplasm</location>
    </subcellularLocation>
</comment>
<dbReference type="Gene3D" id="2.40.30.130">
    <property type="match status" value="1"/>
</dbReference>
<dbReference type="SUPFAM" id="SSF55186">
    <property type="entry name" value="ThrRS/AlaRS common domain"/>
    <property type="match status" value="1"/>
</dbReference>
<dbReference type="GO" id="GO:0046872">
    <property type="term" value="F:metal ion binding"/>
    <property type="evidence" value="ECO:0007669"/>
    <property type="project" value="UniProtKB-KW"/>
</dbReference>
<comment type="cofactor">
    <cofactor evidence="1">
        <name>Zn(2+)</name>
        <dbReference type="ChEBI" id="CHEBI:29105"/>
    </cofactor>
</comment>
<protein>
    <submittedName>
        <fullName evidence="6">Alanyl-tRNA synthetase</fullName>
    </submittedName>
</protein>
<reference evidence="7" key="1">
    <citation type="submission" date="2016-10" db="EMBL/GenBank/DDBJ databases">
        <authorList>
            <person name="Varghese N."/>
        </authorList>
    </citation>
    <scope>NUCLEOTIDE SEQUENCE [LARGE SCALE GENOMIC DNA]</scope>
    <source>
        <strain evidence="7">DSM 17980</strain>
    </source>
</reference>
<evidence type="ECO:0000259" key="5">
    <source>
        <dbReference type="PROSITE" id="PS50860"/>
    </source>
</evidence>
<dbReference type="GO" id="GO:0005737">
    <property type="term" value="C:cytoplasm"/>
    <property type="evidence" value="ECO:0007669"/>
    <property type="project" value="UniProtKB-SubCell"/>
</dbReference>
<proteinExistence type="predicted"/>
<dbReference type="Gene3D" id="3.30.980.10">
    <property type="entry name" value="Threonyl-trna Synthetase, Chain A, domain 2"/>
    <property type="match status" value="1"/>
</dbReference>
<keyword evidence="3" id="KW-0479">Metal-binding</keyword>
<dbReference type="GO" id="GO:0006419">
    <property type="term" value="P:alanyl-tRNA aminoacylation"/>
    <property type="evidence" value="ECO:0007669"/>
    <property type="project" value="InterPro"/>
</dbReference>
<evidence type="ECO:0000256" key="3">
    <source>
        <dbReference type="ARBA" id="ARBA00022723"/>
    </source>
</evidence>
<dbReference type="STRING" id="392015.SAMN05421543_101151"/>
<dbReference type="GO" id="GO:0004813">
    <property type="term" value="F:alanine-tRNA ligase activity"/>
    <property type="evidence" value="ECO:0007669"/>
    <property type="project" value="InterPro"/>
</dbReference>
<dbReference type="InterPro" id="IPR018163">
    <property type="entry name" value="Thr/Ala-tRNA-synth_IIc_edit"/>
</dbReference>